<dbReference type="KEGG" id="geo:Geob_2243"/>
<dbReference type="eggNOG" id="COG5002">
    <property type="taxonomic scope" value="Bacteria"/>
</dbReference>
<dbReference type="PANTHER" id="PTHR45453:SF1">
    <property type="entry name" value="PHOSPHATE REGULON SENSOR PROTEIN PHOR"/>
    <property type="match status" value="1"/>
</dbReference>
<dbReference type="SMART" id="SM00387">
    <property type="entry name" value="HATPase_c"/>
    <property type="match status" value="1"/>
</dbReference>
<dbReference type="EMBL" id="CP001390">
    <property type="protein sequence ID" value="ACM20597.1"/>
    <property type="molecule type" value="Genomic_DNA"/>
</dbReference>
<reference evidence="9 10" key="1">
    <citation type="submission" date="2009-01" db="EMBL/GenBank/DDBJ databases">
        <title>Complete sequence of Geobacter sp. FRC-32.</title>
        <authorList>
            <consortium name="US DOE Joint Genome Institute"/>
            <person name="Lucas S."/>
            <person name="Copeland A."/>
            <person name="Lapidus A."/>
            <person name="Glavina del Rio T."/>
            <person name="Dalin E."/>
            <person name="Tice H."/>
            <person name="Bruce D."/>
            <person name="Goodwin L."/>
            <person name="Pitluck S."/>
            <person name="Saunders E."/>
            <person name="Brettin T."/>
            <person name="Detter J.C."/>
            <person name="Han C."/>
            <person name="Larimer F."/>
            <person name="Land M."/>
            <person name="Hauser L."/>
            <person name="Kyrpides N."/>
            <person name="Ovchinnikova G."/>
            <person name="Kostka J."/>
            <person name="Richardson P."/>
        </authorList>
    </citation>
    <scope>NUCLEOTIDE SEQUENCE [LARGE SCALE GENOMIC DNA]</scope>
    <source>
        <strain evidence="10">DSM 22248 / JCM 15807 / FRC-32</strain>
    </source>
</reference>
<organism evidence="9 10">
    <name type="scientific">Geotalea daltonii (strain DSM 22248 / JCM 15807 / FRC-32)</name>
    <name type="common">Geobacter daltonii</name>
    <dbReference type="NCBI Taxonomy" id="316067"/>
    <lineage>
        <taxon>Bacteria</taxon>
        <taxon>Pseudomonadati</taxon>
        <taxon>Thermodesulfobacteriota</taxon>
        <taxon>Desulfuromonadia</taxon>
        <taxon>Geobacterales</taxon>
        <taxon>Geobacteraceae</taxon>
        <taxon>Geotalea</taxon>
    </lineage>
</organism>
<dbReference type="SMART" id="SM00388">
    <property type="entry name" value="HisKA"/>
    <property type="match status" value="1"/>
</dbReference>
<dbReference type="Gene3D" id="1.10.287.130">
    <property type="match status" value="1"/>
</dbReference>
<dbReference type="InterPro" id="IPR004358">
    <property type="entry name" value="Sig_transdc_His_kin-like_C"/>
</dbReference>
<dbReference type="STRING" id="316067.Geob_2243"/>
<dbReference type="InterPro" id="IPR005467">
    <property type="entry name" value="His_kinase_dom"/>
</dbReference>
<dbReference type="GO" id="GO:0004721">
    <property type="term" value="F:phosphoprotein phosphatase activity"/>
    <property type="evidence" value="ECO:0007669"/>
    <property type="project" value="TreeGrafter"/>
</dbReference>
<keyword evidence="5 9" id="KW-0418">Kinase</keyword>
<dbReference type="InterPro" id="IPR036890">
    <property type="entry name" value="HATPase_C_sf"/>
</dbReference>
<sequence>MKWYKRIFTPLIALIGIQLVWILLVIFWIYWFLGRNREFRDLAQRYKPELIGHGLNWVVLVEGLILLVAILAGVYVMFLYWRRQAKLYRQQRSFISQLTHELKSPLASIQLHLQTIKLRKPPQEKLDLFLDTMLSDTGRLNNLISNLLMATRIEYRQLAVEQKTIDFSAFVREYMEKKRPELPEGGRLHVEVEEGLMAQIDSEGMEMALRNLFENALLYSPVSPDIRVTLKRSGKNCQLDFQDKGKGLEKNEVSRIFALFYRVRTPGDNIRGTGLGLYIVKSVVNAHSGKIGVTSEGLGKGSTFHITLPLVDPENRRKSA</sequence>
<dbReference type="EC" id="2.7.13.3" evidence="2"/>
<evidence type="ECO:0000256" key="6">
    <source>
        <dbReference type="ARBA" id="ARBA00023012"/>
    </source>
</evidence>
<dbReference type="InterPro" id="IPR050351">
    <property type="entry name" value="BphY/WalK/GraS-like"/>
</dbReference>
<accession>B9M9M5</accession>
<dbReference type="GO" id="GO:0005886">
    <property type="term" value="C:plasma membrane"/>
    <property type="evidence" value="ECO:0007669"/>
    <property type="project" value="TreeGrafter"/>
</dbReference>
<dbReference type="FunFam" id="3.30.565.10:FF:000006">
    <property type="entry name" value="Sensor histidine kinase WalK"/>
    <property type="match status" value="1"/>
</dbReference>
<feature type="domain" description="Histidine kinase" evidence="8">
    <location>
        <begin position="97"/>
        <end position="312"/>
    </location>
</feature>
<dbReference type="AlphaFoldDB" id="B9M9M5"/>
<keyword evidence="10" id="KW-1185">Reference proteome</keyword>
<dbReference type="OrthoDB" id="9804645at2"/>
<comment type="catalytic activity">
    <reaction evidence="1">
        <text>ATP + protein L-histidine = ADP + protein N-phospho-L-histidine.</text>
        <dbReference type="EC" id="2.7.13.3"/>
    </reaction>
</comment>
<dbReference type="Proteomes" id="UP000007721">
    <property type="component" value="Chromosome"/>
</dbReference>
<dbReference type="Pfam" id="PF02518">
    <property type="entry name" value="HATPase_c"/>
    <property type="match status" value="1"/>
</dbReference>
<keyword evidence="3" id="KW-0597">Phosphoprotein</keyword>
<dbReference type="PROSITE" id="PS50109">
    <property type="entry name" value="HIS_KIN"/>
    <property type="match status" value="1"/>
</dbReference>
<dbReference type="Pfam" id="PF00512">
    <property type="entry name" value="HisKA"/>
    <property type="match status" value="1"/>
</dbReference>
<dbReference type="GO" id="GO:0000155">
    <property type="term" value="F:phosphorelay sensor kinase activity"/>
    <property type="evidence" value="ECO:0007669"/>
    <property type="project" value="InterPro"/>
</dbReference>
<gene>
    <name evidence="9" type="ordered locus">Geob_2243</name>
</gene>
<evidence type="ECO:0000256" key="7">
    <source>
        <dbReference type="SAM" id="Phobius"/>
    </source>
</evidence>
<keyword evidence="7" id="KW-0812">Transmembrane</keyword>
<dbReference type="PRINTS" id="PR00344">
    <property type="entry name" value="BCTRLSENSOR"/>
</dbReference>
<dbReference type="InterPro" id="IPR003661">
    <property type="entry name" value="HisK_dim/P_dom"/>
</dbReference>
<evidence type="ECO:0000256" key="4">
    <source>
        <dbReference type="ARBA" id="ARBA00022679"/>
    </source>
</evidence>
<dbReference type="CDD" id="cd00082">
    <property type="entry name" value="HisKA"/>
    <property type="match status" value="1"/>
</dbReference>
<dbReference type="RefSeq" id="WP_012647326.1">
    <property type="nucleotide sequence ID" value="NC_011979.1"/>
</dbReference>
<evidence type="ECO:0000256" key="5">
    <source>
        <dbReference type="ARBA" id="ARBA00022777"/>
    </source>
</evidence>
<dbReference type="HOGENOM" id="CLU_000445_89_3_7"/>
<dbReference type="Gene3D" id="3.30.565.10">
    <property type="entry name" value="Histidine kinase-like ATPase, C-terminal domain"/>
    <property type="match status" value="1"/>
</dbReference>
<evidence type="ECO:0000313" key="10">
    <source>
        <dbReference type="Proteomes" id="UP000007721"/>
    </source>
</evidence>
<protein>
    <recommendedName>
        <fullName evidence="2">histidine kinase</fullName>
        <ecNumber evidence="2">2.7.13.3</ecNumber>
    </recommendedName>
</protein>
<dbReference type="InterPro" id="IPR036097">
    <property type="entry name" value="HisK_dim/P_sf"/>
</dbReference>
<evidence type="ECO:0000256" key="3">
    <source>
        <dbReference type="ARBA" id="ARBA00022553"/>
    </source>
</evidence>
<keyword evidence="7" id="KW-0472">Membrane</keyword>
<dbReference type="InterPro" id="IPR003594">
    <property type="entry name" value="HATPase_dom"/>
</dbReference>
<feature type="transmembrane region" description="Helical" evidence="7">
    <location>
        <begin position="54"/>
        <end position="81"/>
    </location>
</feature>
<dbReference type="SUPFAM" id="SSF47384">
    <property type="entry name" value="Homodimeric domain of signal transducing histidine kinase"/>
    <property type="match status" value="1"/>
</dbReference>
<evidence type="ECO:0000256" key="2">
    <source>
        <dbReference type="ARBA" id="ARBA00012438"/>
    </source>
</evidence>
<keyword evidence="6" id="KW-0902">Two-component regulatory system</keyword>
<proteinExistence type="predicted"/>
<evidence type="ECO:0000259" key="8">
    <source>
        <dbReference type="PROSITE" id="PS50109"/>
    </source>
</evidence>
<name>B9M9M5_GEODF</name>
<evidence type="ECO:0000256" key="1">
    <source>
        <dbReference type="ARBA" id="ARBA00000085"/>
    </source>
</evidence>
<feature type="transmembrane region" description="Helical" evidence="7">
    <location>
        <begin position="12"/>
        <end position="34"/>
    </location>
</feature>
<keyword evidence="4" id="KW-0808">Transferase</keyword>
<dbReference type="SUPFAM" id="SSF55874">
    <property type="entry name" value="ATPase domain of HSP90 chaperone/DNA topoisomerase II/histidine kinase"/>
    <property type="match status" value="1"/>
</dbReference>
<dbReference type="GO" id="GO:0016036">
    <property type="term" value="P:cellular response to phosphate starvation"/>
    <property type="evidence" value="ECO:0007669"/>
    <property type="project" value="TreeGrafter"/>
</dbReference>
<evidence type="ECO:0000313" key="9">
    <source>
        <dbReference type="EMBL" id="ACM20597.1"/>
    </source>
</evidence>
<keyword evidence="7" id="KW-1133">Transmembrane helix</keyword>
<dbReference type="PANTHER" id="PTHR45453">
    <property type="entry name" value="PHOSPHATE REGULON SENSOR PROTEIN PHOR"/>
    <property type="match status" value="1"/>
</dbReference>